<dbReference type="Proteomes" id="UP000807115">
    <property type="component" value="Chromosome 2"/>
</dbReference>
<dbReference type="InterPro" id="IPR012871">
    <property type="entry name" value="DUF1668_ORYSA"/>
</dbReference>
<proteinExistence type="predicted"/>
<evidence type="ECO:0000313" key="2">
    <source>
        <dbReference type="EMBL" id="KAG0545184.1"/>
    </source>
</evidence>
<dbReference type="AlphaFoldDB" id="A0A921UUK7"/>
<feature type="compositionally biased region" description="Low complexity" evidence="1">
    <location>
        <begin position="101"/>
        <end position="111"/>
    </location>
</feature>
<name>A0A921UUK7_SORBI</name>
<dbReference type="EMBL" id="CM027681">
    <property type="protein sequence ID" value="KAG0545184.1"/>
    <property type="molecule type" value="Genomic_DNA"/>
</dbReference>
<sequence>MARPPRRSDGGDKQQRRRRRRLYILSNHDGSSGVSIYKLNEDDFDSDDAYSEGADDDSGSICSADFEPEGSPASTPSTTWIPGLAVFATADSSPAWPPDGARSSSPRAPRSSDWTAALSSLYRASTAVHFNFDVRTRLVSATPPLRSPKKYDAFWAIGGAVYALDTSADEPSHGKERCVFERLGPEPQRHYGTWQWEAPPPAAVQDGPYRGVPRRAPGRRHRVPVRVQYKTGTFSFDAERLEWARHGDWVLPFDGEGYYVRDLDAWVGLCSRHRGRLAACRVVDDDRSGGAEPACKCGEDLLFRQMWRRHDSASLVYMGNARFCLLETVTQPHQDRTDTRGLIVPMLLRVVTFRVRYSWDGELCVVNRRAKVYKLPWQSSSEKPRAFWI</sequence>
<protein>
    <submittedName>
        <fullName evidence="2">Uncharacterized protein</fullName>
    </submittedName>
</protein>
<gene>
    <name evidence="2" type="ORF">BDA96_02G339900</name>
</gene>
<evidence type="ECO:0000313" key="3">
    <source>
        <dbReference type="Proteomes" id="UP000807115"/>
    </source>
</evidence>
<feature type="compositionally biased region" description="Acidic residues" evidence="1">
    <location>
        <begin position="42"/>
        <end position="58"/>
    </location>
</feature>
<reference evidence="2" key="1">
    <citation type="journal article" date="2019" name="BMC Genomics">
        <title>A new reference genome for Sorghum bicolor reveals high levels of sequence similarity between sweet and grain genotypes: implications for the genetics of sugar metabolism.</title>
        <authorList>
            <person name="Cooper E.A."/>
            <person name="Brenton Z.W."/>
            <person name="Flinn B.S."/>
            <person name="Jenkins J."/>
            <person name="Shu S."/>
            <person name="Flowers D."/>
            <person name="Luo F."/>
            <person name="Wang Y."/>
            <person name="Xia P."/>
            <person name="Barry K."/>
            <person name="Daum C."/>
            <person name="Lipzen A."/>
            <person name="Yoshinaga Y."/>
            <person name="Schmutz J."/>
            <person name="Saski C."/>
            <person name="Vermerris W."/>
            <person name="Kresovich S."/>
        </authorList>
    </citation>
    <scope>NUCLEOTIDE SEQUENCE</scope>
</reference>
<feature type="region of interest" description="Disordered" evidence="1">
    <location>
        <begin position="91"/>
        <end position="111"/>
    </location>
</feature>
<evidence type="ECO:0000256" key="1">
    <source>
        <dbReference type="SAM" id="MobiDB-lite"/>
    </source>
</evidence>
<dbReference type="Pfam" id="PF07893">
    <property type="entry name" value="DUF1668"/>
    <property type="match status" value="1"/>
</dbReference>
<organism evidence="2 3">
    <name type="scientific">Sorghum bicolor</name>
    <name type="common">Sorghum</name>
    <name type="synonym">Sorghum vulgare</name>
    <dbReference type="NCBI Taxonomy" id="4558"/>
    <lineage>
        <taxon>Eukaryota</taxon>
        <taxon>Viridiplantae</taxon>
        <taxon>Streptophyta</taxon>
        <taxon>Embryophyta</taxon>
        <taxon>Tracheophyta</taxon>
        <taxon>Spermatophyta</taxon>
        <taxon>Magnoliopsida</taxon>
        <taxon>Liliopsida</taxon>
        <taxon>Poales</taxon>
        <taxon>Poaceae</taxon>
        <taxon>PACMAD clade</taxon>
        <taxon>Panicoideae</taxon>
        <taxon>Andropogonodae</taxon>
        <taxon>Andropogoneae</taxon>
        <taxon>Sorghinae</taxon>
        <taxon>Sorghum</taxon>
    </lineage>
</organism>
<accession>A0A921UUK7</accession>
<feature type="compositionally biased region" description="Basic and acidic residues" evidence="1">
    <location>
        <begin position="1"/>
        <end position="14"/>
    </location>
</feature>
<reference evidence="2" key="2">
    <citation type="submission" date="2020-10" db="EMBL/GenBank/DDBJ databases">
        <authorList>
            <person name="Cooper E.A."/>
            <person name="Brenton Z.W."/>
            <person name="Flinn B.S."/>
            <person name="Jenkins J."/>
            <person name="Shu S."/>
            <person name="Flowers D."/>
            <person name="Luo F."/>
            <person name="Wang Y."/>
            <person name="Xia P."/>
            <person name="Barry K."/>
            <person name="Daum C."/>
            <person name="Lipzen A."/>
            <person name="Yoshinaga Y."/>
            <person name="Schmutz J."/>
            <person name="Saski C."/>
            <person name="Vermerris W."/>
            <person name="Kresovich S."/>
        </authorList>
    </citation>
    <scope>NUCLEOTIDE SEQUENCE</scope>
</reference>
<feature type="region of interest" description="Disordered" evidence="1">
    <location>
        <begin position="1"/>
        <end position="77"/>
    </location>
</feature>
<dbReference type="PANTHER" id="PTHR33085">
    <property type="entry name" value="OS12G0113100 PROTEIN-RELATED"/>
    <property type="match status" value="1"/>
</dbReference>
<dbReference type="PANTHER" id="PTHR33085:SF63">
    <property type="entry name" value="DUF295 DOMAIN-CONTAINING PROTEIN"/>
    <property type="match status" value="1"/>
</dbReference>
<comment type="caution">
    <text evidence="2">The sequence shown here is derived from an EMBL/GenBank/DDBJ whole genome shotgun (WGS) entry which is preliminary data.</text>
</comment>